<feature type="domain" description="Endonuclease/exonuclease/phosphatase" evidence="2">
    <location>
        <begin position="103"/>
        <end position="266"/>
    </location>
</feature>
<protein>
    <recommendedName>
        <fullName evidence="2">Endonuclease/exonuclease/phosphatase domain-containing protein</fullName>
    </recommendedName>
</protein>
<dbReference type="InterPro" id="IPR036691">
    <property type="entry name" value="Endo/exonu/phosph_ase_sf"/>
</dbReference>
<feature type="signal peptide" evidence="1">
    <location>
        <begin position="1"/>
        <end position="29"/>
    </location>
</feature>
<dbReference type="Gene3D" id="3.60.10.10">
    <property type="entry name" value="Endonuclease/exonuclease/phosphatase"/>
    <property type="match status" value="1"/>
</dbReference>
<comment type="caution">
    <text evidence="3">The sequence shown here is derived from an EMBL/GenBank/DDBJ whole genome shotgun (WGS) entry which is preliminary data.</text>
</comment>
<accession>A0AA47NV69</accession>
<dbReference type="SUPFAM" id="SSF56219">
    <property type="entry name" value="DNase I-like"/>
    <property type="match status" value="1"/>
</dbReference>
<dbReference type="PANTHER" id="PTHR47510:SF3">
    <property type="entry name" value="ENDO_EXONUCLEASE_PHOSPHATASE DOMAIN-CONTAINING PROTEIN"/>
    <property type="match status" value="1"/>
</dbReference>
<organism evidence="3 4">
    <name type="scientific">Merluccius polli</name>
    <name type="common">Benguela hake</name>
    <name type="synonym">Merluccius cadenati</name>
    <dbReference type="NCBI Taxonomy" id="89951"/>
    <lineage>
        <taxon>Eukaryota</taxon>
        <taxon>Metazoa</taxon>
        <taxon>Chordata</taxon>
        <taxon>Craniata</taxon>
        <taxon>Vertebrata</taxon>
        <taxon>Euteleostomi</taxon>
        <taxon>Actinopterygii</taxon>
        <taxon>Neopterygii</taxon>
        <taxon>Teleostei</taxon>
        <taxon>Neoteleostei</taxon>
        <taxon>Acanthomorphata</taxon>
        <taxon>Zeiogadaria</taxon>
        <taxon>Gadariae</taxon>
        <taxon>Gadiformes</taxon>
        <taxon>Gadoidei</taxon>
        <taxon>Merlucciidae</taxon>
        <taxon>Merluccius</taxon>
    </lineage>
</organism>
<feature type="chain" id="PRO_5041332426" description="Endonuclease/exonuclease/phosphatase domain-containing protein" evidence="1">
    <location>
        <begin position="30"/>
        <end position="333"/>
    </location>
</feature>
<name>A0AA47NV69_MERPO</name>
<evidence type="ECO:0000256" key="1">
    <source>
        <dbReference type="SAM" id="SignalP"/>
    </source>
</evidence>
<dbReference type="PANTHER" id="PTHR47510">
    <property type="entry name" value="REVERSE TRANSCRIPTASE DOMAIN-CONTAINING PROTEIN"/>
    <property type="match status" value="1"/>
</dbReference>
<evidence type="ECO:0000313" key="4">
    <source>
        <dbReference type="Proteomes" id="UP001174136"/>
    </source>
</evidence>
<dbReference type="EMBL" id="JAOPHQ010004292">
    <property type="protein sequence ID" value="KAK0139821.1"/>
    <property type="molecule type" value="Genomic_DNA"/>
</dbReference>
<dbReference type="AlphaFoldDB" id="A0AA47NV69"/>
<keyword evidence="4" id="KW-1185">Reference proteome</keyword>
<dbReference type="InterPro" id="IPR005135">
    <property type="entry name" value="Endo/exonuclease/phosphatase"/>
</dbReference>
<keyword evidence="1" id="KW-0732">Signal</keyword>
<reference evidence="3" key="1">
    <citation type="journal article" date="2023" name="Front. Mar. Sci.">
        <title>A new Merluccius polli reference genome to investigate the effects of global change in West African waters.</title>
        <authorList>
            <person name="Mateo J.L."/>
            <person name="Blanco-Fernandez C."/>
            <person name="Garcia-Vazquez E."/>
            <person name="Machado-Schiaffino G."/>
        </authorList>
    </citation>
    <scope>NUCLEOTIDE SEQUENCE</scope>
    <source>
        <strain evidence="3">C29</strain>
        <tissue evidence="3">Fin</tissue>
    </source>
</reference>
<evidence type="ECO:0000259" key="2">
    <source>
        <dbReference type="Pfam" id="PF03372"/>
    </source>
</evidence>
<dbReference type="Proteomes" id="UP001174136">
    <property type="component" value="Unassembled WGS sequence"/>
</dbReference>
<dbReference type="GO" id="GO:0003824">
    <property type="term" value="F:catalytic activity"/>
    <property type="evidence" value="ECO:0007669"/>
    <property type="project" value="InterPro"/>
</dbReference>
<sequence>MAAGRLATVQAVFLSVILVSALLVCKVSCVIQYTGSELLNLRSISHSDLGPSTSLLEEKLRDLNISSHSTPWLEAKKGRRSGTFARFRRHPYRPPLPALLLSNVRSLRHKMDELQLMIQTNKDYSDCSAICLTETWLDPSVPDQAVTLPSFTLHRADRSFKLSRKAKGGGVCIMINERWCTNSTELTHVCSPHLEYLTVKCRPSFLPREFASIILICGYIPPEANANTTIAELANYVSSVENSHPDTAVIILGDFNQTNLSSELPGYHQQVTCPSRGTNMLDHWYTTIQGAYRAFARAPLGRSDHAMLLLIPQHRQKVKSSKSPTKLVRFWYH</sequence>
<evidence type="ECO:0000313" key="3">
    <source>
        <dbReference type="EMBL" id="KAK0139821.1"/>
    </source>
</evidence>
<gene>
    <name evidence="3" type="ORF">N1851_023264</name>
</gene>
<dbReference type="Pfam" id="PF03372">
    <property type="entry name" value="Exo_endo_phos"/>
    <property type="match status" value="1"/>
</dbReference>
<proteinExistence type="predicted"/>